<organism evidence="3 4">
    <name type="scientific">Lyophyllum shimeji</name>
    <name type="common">Hon-shimeji</name>
    <name type="synonym">Tricholoma shimeji</name>
    <dbReference type="NCBI Taxonomy" id="47721"/>
    <lineage>
        <taxon>Eukaryota</taxon>
        <taxon>Fungi</taxon>
        <taxon>Dikarya</taxon>
        <taxon>Basidiomycota</taxon>
        <taxon>Agaricomycotina</taxon>
        <taxon>Agaricomycetes</taxon>
        <taxon>Agaricomycetidae</taxon>
        <taxon>Agaricales</taxon>
        <taxon>Tricholomatineae</taxon>
        <taxon>Lyophyllaceae</taxon>
        <taxon>Lyophyllum</taxon>
    </lineage>
</organism>
<dbReference type="Pfam" id="PF03446">
    <property type="entry name" value="NAD_binding_2"/>
    <property type="match status" value="1"/>
</dbReference>
<evidence type="ECO:0000313" key="4">
    <source>
        <dbReference type="Proteomes" id="UP001063166"/>
    </source>
</evidence>
<dbReference type="InterPro" id="IPR002204">
    <property type="entry name" value="3-OH-isobutyrate_DH-rel_CS"/>
</dbReference>
<dbReference type="PANTHER" id="PTHR43580">
    <property type="entry name" value="OXIDOREDUCTASE GLYR1-RELATED"/>
    <property type="match status" value="1"/>
</dbReference>
<dbReference type="PROSITE" id="PS00895">
    <property type="entry name" value="3_HYDROXYISOBUT_DH"/>
    <property type="match status" value="1"/>
</dbReference>
<protein>
    <submittedName>
        <fullName evidence="3">NAD-P-binding protein</fullName>
    </submittedName>
</protein>
<dbReference type="PANTHER" id="PTHR43580:SF8">
    <property type="entry name" value="6-PHOSPHOGLUCONATE DEHYDROGENASE NADP-BINDING DOMAIN-CONTAINING PROTEIN-RELATED"/>
    <property type="match status" value="1"/>
</dbReference>
<proteinExistence type="predicted"/>
<evidence type="ECO:0000313" key="3">
    <source>
        <dbReference type="EMBL" id="GLB35793.1"/>
    </source>
</evidence>
<comment type="caution">
    <text evidence="3">The sequence shown here is derived from an EMBL/GenBank/DDBJ whole genome shotgun (WGS) entry which is preliminary data.</text>
</comment>
<dbReference type="GO" id="GO:0016491">
    <property type="term" value="F:oxidoreductase activity"/>
    <property type="evidence" value="ECO:0007669"/>
    <property type="project" value="InterPro"/>
</dbReference>
<dbReference type="Proteomes" id="UP001063166">
    <property type="component" value="Unassembled WGS sequence"/>
</dbReference>
<name>A0A9P3PHZ5_LYOSH</name>
<dbReference type="EMBL" id="BRPK01000003">
    <property type="protein sequence ID" value="GLB35793.1"/>
    <property type="molecule type" value="Genomic_DNA"/>
</dbReference>
<dbReference type="InterPro" id="IPR051265">
    <property type="entry name" value="HIBADH-related_NP60_sf"/>
</dbReference>
<feature type="region of interest" description="Disordered" evidence="1">
    <location>
        <begin position="1"/>
        <end position="26"/>
    </location>
</feature>
<accession>A0A9P3PHZ5</accession>
<keyword evidence="4" id="KW-1185">Reference proteome</keyword>
<gene>
    <name evidence="3" type="ORF">LshimejAT787_0300810</name>
</gene>
<dbReference type="SUPFAM" id="SSF51735">
    <property type="entry name" value="NAD(P)-binding Rossmann-fold domains"/>
    <property type="match status" value="1"/>
</dbReference>
<dbReference type="GO" id="GO:0050661">
    <property type="term" value="F:NADP binding"/>
    <property type="evidence" value="ECO:0007669"/>
    <property type="project" value="InterPro"/>
</dbReference>
<sequence>MSDHLLSAHNRDNDAVPYSRPETPNSHAAQQIGFVGLGAMGYLMAHNLANHRASVSPLLVWNRTIEKSEKLLNALSKDKIRIARDLAQVARECDVIITSLANDDVVKSVYEQFLETLKVGFFQRLHELFPGRPHSSGSIRLQ</sequence>
<reference evidence="3" key="1">
    <citation type="submission" date="2022-07" db="EMBL/GenBank/DDBJ databases">
        <title>The genome of Lyophyllum shimeji provides insight into the initial evolution of ectomycorrhizal fungal genome.</title>
        <authorList>
            <person name="Kobayashi Y."/>
            <person name="Shibata T."/>
            <person name="Hirakawa H."/>
            <person name="Shigenobu S."/>
            <person name="Nishiyama T."/>
            <person name="Yamada A."/>
            <person name="Hasebe M."/>
            <person name="Kawaguchi M."/>
        </authorList>
    </citation>
    <scope>NUCLEOTIDE SEQUENCE</scope>
    <source>
        <strain evidence="3">AT787</strain>
    </source>
</reference>
<feature type="domain" description="6-phosphogluconate dehydrogenase NADP-binding" evidence="2">
    <location>
        <begin position="31"/>
        <end position="120"/>
    </location>
</feature>
<dbReference type="Gene3D" id="3.40.50.720">
    <property type="entry name" value="NAD(P)-binding Rossmann-like Domain"/>
    <property type="match status" value="1"/>
</dbReference>
<evidence type="ECO:0000256" key="1">
    <source>
        <dbReference type="SAM" id="MobiDB-lite"/>
    </source>
</evidence>
<evidence type="ECO:0000259" key="2">
    <source>
        <dbReference type="Pfam" id="PF03446"/>
    </source>
</evidence>
<dbReference type="AlphaFoldDB" id="A0A9P3PHZ5"/>
<dbReference type="InterPro" id="IPR006115">
    <property type="entry name" value="6PGDH_NADP-bd"/>
</dbReference>
<dbReference type="OrthoDB" id="435038at2759"/>
<dbReference type="InterPro" id="IPR036291">
    <property type="entry name" value="NAD(P)-bd_dom_sf"/>
</dbReference>